<feature type="domain" description="Transposase IS200-like" evidence="1">
    <location>
        <begin position="9"/>
        <end position="133"/>
    </location>
</feature>
<dbReference type="GO" id="GO:0004803">
    <property type="term" value="F:transposase activity"/>
    <property type="evidence" value="ECO:0007669"/>
    <property type="project" value="InterPro"/>
</dbReference>
<evidence type="ECO:0000313" key="3">
    <source>
        <dbReference type="Proteomes" id="UP000483379"/>
    </source>
</evidence>
<sequence length="179" mass="21161">MTDYRRLYIPGATYFFTLVSESRQPLLASDDAVGRLREAFRYAMRRRPFRFDAVVILPDHLHAIWTLPLDDADFSERWRLIKYRFSHRSAERGTTRPSLSSKREKGLWQRRFWEHCIRDEADFAGHFHYLHFNPVKHGLTKRVADWPHSSFHRFVELGVYTPDWGCAIDTFDIAGDGGE</sequence>
<dbReference type="SMART" id="SM01321">
    <property type="entry name" value="Y1_Tnp"/>
    <property type="match status" value="1"/>
</dbReference>
<dbReference type="Gene3D" id="3.30.70.1290">
    <property type="entry name" value="Transposase IS200-like"/>
    <property type="match status" value="1"/>
</dbReference>
<gene>
    <name evidence="2" type="ORF">G3446_10035</name>
</gene>
<dbReference type="InterPro" id="IPR052715">
    <property type="entry name" value="RAYT_transposase"/>
</dbReference>
<dbReference type="Proteomes" id="UP000483379">
    <property type="component" value="Unassembled WGS sequence"/>
</dbReference>
<dbReference type="PANTHER" id="PTHR36966">
    <property type="entry name" value="REP-ASSOCIATED TYROSINE TRANSPOSASE"/>
    <property type="match status" value="1"/>
</dbReference>
<reference evidence="2 3" key="1">
    <citation type="submission" date="2020-02" db="EMBL/GenBank/DDBJ databases">
        <title>Genome sequences of Thiorhodococcus mannitoliphagus and Thiorhodococcus minor, purple sulfur photosynthetic bacteria in the gammaproteobacterial family, Chromatiaceae.</title>
        <authorList>
            <person name="Aviles F.A."/>
            <person name="Meyer T.E."/>
            <person name="Kyndt J.A."/>
        </authorList>
    </citation>
    <scope>NUCLEOTIDE SEQUENCE [LARGE SCALE GENOMIC DNA]</scope>
    <source>
        <strain evidence="2 3">DSM 11518</strain>
    </source>
</reference>
<dbReference type="InterPro" id="IPR002686">
    <property type="entry name" value="Transposase_17"/>
</dbReference>
<dbReference type="GO" id="GO:0006313">
    <property type="term" value="P:DNA transposition"/>
    <property type="evidence" value="ECO:0007669"/>
    <property type="project" value="InterPro"/>
</dbReference>
<evidence type="ECO:0000313" key="2">
    <source>
        <dbReference type="EMBL" id="NEV62226.1"/>
    </source>
</evidence>
<protein>
    <submittedName>
        <fullName evidence="2">Transposase</fullName>
    </submittedName>
</protein>
<comment type="caution">
    <text evidence="2">The sequence shown here is derived from an EMBL/GenBank/DDBJ whole genome shotgun (WGS) entry which is preliminary data.</text>
</comment>
<dbReference type="EMBL" id="JAAIJQ010000024">
    <property type="protein sequence ID" value="NEV62226.1"/>
    <property type="molecule type" value="Genomic_DNA"/>
</dbReference>
<dbReference type="AlphaFoldDB" id="A0A6M0JXF1"/>
<dbReference type="PANTHER" id="PTHR36966:SF1">
    <property type="entry name" value="REP-ASSOCIATED TYROSINE TRANSPOSASE"/>
    <property type="match status" value="1"/>
</dbReference>
<name>A0A6M0JXF1_9GAMM</name>
<dbReference type="NCBIfam" id="NF047646">
    <property type="entry name" value="REP_Tyr_transpos"/>
    <property type="match status" value="1"/>
</dbReference>
<evidence type="ECO:0000259" key="1">
    <source>
        <dbReference type="SMART" id="SM01321"/>
    </source>
</evidence>
<keyword evidence="3" id="KW-1185">Reference proteome</keyword>
<dbReference type="GO" id="GO:0043565">
    <property type="term" value="F:sequence-specific DNA binding"/>
    <property type="evidence" value="ECO:0007669"/>
    <property type="project" value="TreeGrafter"/>
</dbReference>
<proteinExistence type="predicted"/>
<organism evidence="2 3">
    <name type="scientific">Thiorhodococcus minor</name>
    <dbReference type="NCBI Taxonomy" id="57489"/>
    <lineage>
        <taxon>Bacteria</taxon>
        <taxon>Pseudomonadati</taxon>
        <taxon>Pseudomonadota</taxon>
        <taxon>Gammaproteobacteria</taxon>
        <taxon>Chromatiales</taxon>
        <taxon>Chromatiaceae</taxon>
        <taxon>Thiorhodococcus</taxon>
    </lineage>
</organism>
<dbReference type="InterPro" id="IPR036515">
    <property type="entry name" value="Transposase_17_sf"/>
</dbReference>
<accession>A0A6M0JXF1</accession>
<dbReference type="SUPFAM" id="SSF143422">
    <property type="entry name" value="Transposase IS200-like"/>
    <property type="match status" value="1"/>
</dbReference>
<dbReference type="RefSeq" id="WP_164452700.1">
    <property type="nucleotide sequence ID" value="NZ_JAAIJQ010000024.1"/>
</dbReference>